<name>A0ABY5E1F8_9ACTN</name>
<keyword evidence="5" id="KW-0119">Carbohydrate metabolism</keyword>
<gene>
    <name evidence="6" type="ORF">NBH00_10630</name>
</gene>
<keyword evidence="2" id="KW-0479">Metal-binding</keyword>
<dbReference type="SUPFAM" id="SSF88713">
    <property type="entry name" value="Glycoside hydrolase/deacetylase"/>
    <property type="match status" value="1"/>
</dbReference>
<dbReference type="PANTHER" id="PTHR31609">
    <property type="entry name" value="YDJC DEACETYLASE FAMILY MEMBER"/>
    <property type="match status" value="1"/>
</dbReference>
<evidence type="ECO:0000313" key="6">
    <source>
        <dbReference type="EMBL" id="UTI66645.1"/>
    </source>
</evidence>
<evidence type="ECO:0000256" key="1">
    <source>
        <dbReference type="ARBA" id="ARBA00001946"/>
    </source>
</evidence>
<keyword evidence="7" id="KW-1185">Reference proteome</keyword>
<evidence type="ECO:0000256" key="4">
    <source>
        <dbReference type="ARBA" id="ARBA00022842"/>
    </source>
</evidence>
<dbReference type="PANTHER" id="PTHR31609:SF1">
    <property type="entry name" value="CARBOHYDRATE DEACETYLASE"/>
    <property type="match status" value="1"/>
</dbReference>
<keyword evidence="4" id="KW-0460">Magnesium</keyword>
<dbReference type="EMBL" id="CP098502">
    <property type="protein sequence ID" value="UTI66645.1"/>
    <property type="molecule type" value="Genomic_DNA"/>
</dbReference>
<comment type="cofactor">
    <cofactor evidence="1">
        <name>Mg(2+)</name>
        <dbReference type="ChEBI" id="CHEBI:18420"/>
    </cofactor>
</comment>
<evidence type="ECO:0000256" key="2">
    <source>
        <dbReference type="ARBA" id="ARBA00022723"/>
    </source>
</evidence>
<evidence type="ECO:0000313" key="7">
    <source>
        <dbReference type="Proteomes" id="UP001056035"/>
    </source>
</evidence>
<accession>A0ABY5E1F8</accession>
<sequence>MSRTVIFNADDFGAAPGINRGIVRCHSEGLLTSTSLMVDAPAAEEAAALAATQPALAVGLHWDLDGVRAPAVDLGDPVAVRAELERQLAACERLLGRPPTHLDSHHHVHRQPEVEPLAQELAARLGLPLRGTSPVVYVGGFYAQWEPGVDDLSHVSVDALRYVFDHDVHEGWTEIGCHPGYVDADFRSAYREPRETELATLTDPAARALVDAFGLHVASFADAPR</sequence>
<protein>
    <submittedName>
        <fullName evidence="6">ChbG/HpnK family deacetylase</fullName>
    </submittedName>
</protein>
<organism evidence="6 7">
    <name type="scientific">Paraconexibacter antarcticus</name>
    <dbReference type="NCBI Taxonomy" id="2949664"/>
    <lineage>
        <taxon>Bacteria</taxon>
        <taxon>Bacillati</taxon>
        <taxon>Actinomycetota</taxon>
        <taxon>Thermoleophilia</taxon>
        <taxon>Solirubrobacterales</taxon>
        <taxon>Paraconexibacteraceae</taxon>
        <taxon>Paraconexibacter</taxon>
    </lineage>
</organism>
<evidence type="ECO:0000256" key="3">
    <source>
        <dbReference type="ARBA" id="ARBA00022801"/>
    </source>
</evidence>
<reference evidence="6 7" key="1">
    <citation type="submission" date="2022-06" db="EMBL/GenBank/DDBJ databases">
        <title>Paraconexibacter antarcticus.</title>
        <authorList>
            <person name="Kim C.S."/>
        </authorList>
    </citation>
    <scope>NUCLEOTIDE SEQUENCE [LARGE SCALE GENOMIC DNA]</scope>
    <source>
        <strain evidence="6 7">02-257</strain>
    </source>
</reference>
<dbReference type="Proteomes" id="UP001056035">
    <property type="component" value="Chromosome"/>
</dbReference>
<dbReference type="InterPro" id="IPR011330">
    <property type="entry name" value="Glyco_hydro/deAcase_b/a-brl"/>
</dbReference>
<dbReference type="Pfam" id="PF04794">
    <property type="entry name" value="YdjC"/>
    <property type="match status" value="1"/>
</dbReference>
<dbReference type="Gene3D" id="3.20.20.370">
    <property type="entry name" value="Glycoside hydrolase/deacetylase"/>
    <property type="match status" value="1"/>
</dbReference>
<keyword evidence="3" id="KW-0378">Hydrolase</keyword>
<proteinExistence type="predicted"/>
<evidence type="ECO:0000256" key="5">
    <source>
        <dbReference type="ARBA" id="ARBA00023277"/>
    </source>
</evidence>
<dbReference type="InterPro" id="IPR006879">
    <property type="entry name" value="YdjC-like"/>
</dbReference>
<dbReference type="RefSeq" id="WP_254573313.1">
    <property type="nucleotide sequence ID" value="NZ_CP098502.1"/>
</dbReference>